<dbReference type="RefSeq" id="XP_040666583.1">
    <property type="nucleotide sequence ID" value="XM_040812135.1"/>
</dbReference>
<dbReference type="GO" id="GO:0005829">
    <property type="term" value="C:cytosol"/>
    <property type="evidence" value="ECO:0007669"/>
    <property type="project" value="TreeGrafter"/>
</dbReference>
<dbReference type="OrthoDB" id="309640at2759"/>
<dbReference type="GO" id="GO:0005739">
    <property type="term" value="C:mitochondrion"/>
    <property type="evidence" value="ECO:0007669"/>
    <property type="project" value="TreeGrafter"/>
</dbReference>
<protein>
    <submittedName>
        <fullName evidence="1">Uncharacterized protein</fullName>
    </submittedName>
</protein>
<proteinExistence type="predicted"/>
<dbReference type="PANTHER" id="PTHR11803">
    <property type="entry name" value="2-IMINOBUTANOATE/2-IMINOPROPANOATE DEAMINASE RIDA"/>
    <property type="match status" value="1"/>
</dbReference>
<dbReference type="GeneID" id="63727646"/>
<reference evidence="2" key="1">
    <citation type="journal article" date="2017" name="Genome Biol.">
        <title>Comparative genomics reveals high biological diversity and specific adaptations in the industrially and medically important fungal genus Aspergillus.</title>
        <authorList>
            <person name="de Vries R.P."/>
            <person name="Riley R."/>
            <person name="Wiebenga A."/>
            <person name="Aguilar-Osorio G."/>
            <person name="Amillis S."/>
            <person name="Uchima C.A."/>
            <person name="Anderluh G."/>
            <person name="Asadollahi M."/>
            <person name="Askin M."/>
            <person name="Barry K."/>
            <person name="Battaglia E."/>
            <person name="Bayram O."/>
            <person name="Benocci T."/>
            <person name="Braus-Stromeyer S.A."/>
            <person name="Caldana C."/>
            <person name="Canovas D."/>
            <person name="Cerqueira G.C."/>
            <person name="Chen F."/>
            <person name="Chen W."/>
            <person name="Choi C."/>
            <person name="Clum A."/>
            <person name="Dos Santos R.A."/>
            <person name="Damasio A.R."/>
            <person name="Diallinas G."/>
            <person name="Emri T."/>
            <person name="Fekete E."/>
            <person name="Flipphi M."/>
            <person name="Freyberg S."/>
            <person name="Gallo A."/>
            <person name="Gournas C."/>
            <person name="Habgood R."/>
            <person name="Hainaut M."/>
            <person name="Harispe M.L."/>
            <person name="Henrissat B."/>
            <person name="Hilden K.S."/>
            <person name="Hope R."/>
            <person name="Hossain A."/>
            <person name="Karabika E."/>
            <person name="Karaffa L."/>
            <person name="Karanyi Z."/>
            <person name="Krasevec N."/>
            <person name="Kuo A."/>
            <person name="Kusch H."/>
            <person name="LaButti K."/>
            <person name="Lagendijk E.L."/>
            <person name="Lapidus A."/>
            <person name="Levasseur A."/>
            <person name="Lindquist E."/>
            <person name="Lipzen A."/>
            <person name="Logrieco A.F."/>
            <person name="MacCabe A."/>
            <person name="Maekelae M.R."/>
            <person name="Malavazi I."/>
            <person name="Melin P."/>
            <person name="Meyer V."/>
            <person name="Mielnichuk N."/>
            <person name="Miskei M."/>
            <person name="Molnar A.P."/>
            <person name="Mule G."/>
            <person name="Ngan C.Y."/>
            <person name="Orejas M."/>
            <person name="Orosz E."/>
            <person name="Ouedraogo J.P."/>
            <person name="Overkamp K.M."/>
            <person name="Park H.-S."/>
            <person name="Perrone G."/>
            <person name="Piumi F."/>
            <person name="Punt P.J."/>
            <person name="Ram A.F."/>
            <person name="Ramon A."/>
            <person name="Rauscher S."/>
            <person name="Record E."/>
            <person name="Riano-Pachon D.M."/>
            <person name="Robert V."/>
            <person name="Roehrig J."/>
            <person name="Ruller R."/>
            <person name="Salamov A."/>
            <person name="Salih N.S."/>
            <person name="Samson R.A."/>
            <person name="Sandor E."/>
            <person name="Sanguinetti M."/>
            <person name="Schuetze T."/>
            <person name="Sepcic K."/>
            <person name="Shelest E."/>
            <person name="Sherlock G."/>
            <person name="Sophianopoulou V."/>
            <person name="Squina F.M."/>
            <person name="Sun H."/>
            <person name="Susca A."/>
            <person name="Todd R.B."/>
            <person name="Tsang A."/>
            <person name="Unkles S.E."/>
            <person name="van de Wiele N."/>
            <person name="van Rossen-Uffink D."/>
            <person name="Oliveira J.V."/>
            <person name="Vesth T.C."/>
            <person name="Visser J."/>
            <person name="Yu J.-H."/>
            <person name="Zhou M."/>
            <person name="Andersen M.R."/>
            <person name="Archer D.B."/>
            <person name="Baker S.E."/>
            <person name="Benoit I."/>
            <person name="Brakhage A.A."/>
            <person name="Braus G.H."/>
            <person name="Fischer R."/>
            <person name="Frisvad J.C."/>
            <person name="Goldman G.H."/>
            <person name="Houbraken J."/>
            <person name="Oakley B."/>
            <person name="Pocsi I."/>
            <person name="Scazzocchio C."/>
            <person name="Seiboth B."/>
            <person name="vanKuyk P.A."/>
            <person name="Wortman J."/>
            <person name="Dyer P.S."/>
            <person name="Grigoriev I.V."/>
        </authorList>
    </citation>
    <scope>NUCLEOTIDE SEQUENCE [LARGE SCALE GENOMIC DNA]</scope>
    <source>
        <strain evidence="2">CBS 583.65</strain>
    </source>
</reference>
<dbReference type="STRING" id="1036611.A0A1L9PH36"/>
<evidence type="ECO:0000313" key="1">
    <source>
        <dbReference type="EMBL" id="OJJ00821.1"/>
    </source>
</evidence>
<keyword evidence="2" id="KW-1185">Reference proteome</keyword>
<dbReference type="PANTHER" id="PTHR11803:SF39">
    <property type="entry name" value="2-IMINOBUTANOATE_2-IMINOPROPANOATE DEAMINASE"/>
    <property type="match status" value="1"/>
</dbReference>
<dbReference type="SUPFAM" id="SSF55298">
    <property type="entry name" value="YjgF-like"/>
    <property type="match status" value="1"/>
</dbReference>
<sequence length="132" mass="15159">MSAPQYYNYPGAESDPKSFHYSQTVKIGNTIKTCGQGGWDKDGNISGYLSQQIAQAFDNVEKALKNVDERLSWDNVYAVRSYHVDIDHAFHLVTEQFKQRMNHRPIWTCMQIGKLALDGMQVEIEVEAHYPF</sequence>
<dbReference type="Proteomes" id="UP000184073">
    <property type="component" value="Unassembled WGS sequence"/>
</dbReference>
<dbReference type="InterPro" id="IPR035959">
    <property type="entry name" value="RutC-like_sf"/>
</dbReference>
<evidence type="ECO:0000313" key="2">
    <source>
        <dbReference type="Proteomes" id="UP000184073"/>
    </source>
</evidence>
<dbReference type="VEuPathDB" id="FungiDB:ASPVEDRAFT_40328"/>
<dbReference type="InterPro" id="IPR006175">
    <property type="entry name" value="YjgF/YER057c/UK114"/>
</dbReference>
<accession>A0A1L9PH36</accession>
<dbReference type="GO" id="GO:0019239">
    <property type="term" value="F:deaminase activity"/>
    <property type="evidence" value="ECO:0007669"/>
    <property type="project" value="TreeGrafter"/>
</dbReference>
<dbReference type="EMBL" id="KV878127">
    <property type="protein sequence ID" value="OJJ00821.1"/>
    <property type="molecule type" value="Genomic_DNA"/>
</dbReference>
<dbReference type="Gene3D" id="3.30.1330.40">
    <property type="entry name" value="RutC-like"/>
    <property type="match status" value="1"/>
</dbReference>
<name>A0A1L9PH36_ASPVE</name>
<gene>
    <name evidence="1" type="ORF">ASPVEDRAFT_40328</name>
</gene>
<dbReference type="Pfam" id="PF01042">
    <property type="entry name" value="Ribonuc_L-PSP"/>
    <property type="match status" value="1"/>
</dbReference>
<dbReference type="AlphaFoldDB" id="A0A1L9PH36"/>
<organism evidence="1 2">
    <name type="scientific">Aspergillus versicolor CBS 583.65</name>
    <dbReference type="NCBI Taxonomy" id="1036611"/>
    <lineage>
        <taxon>Eukaryota</taxon>
        <taxon>Fungi</taxon>
        <taxon>Dikarya</taxon>
        <taxon>Ascomycota</taxon>
        <taxon>Pezizomycotina</taxon>
        <taxon>Eurotiomycetes</taxon>
        <taxon>Eurotiomycetidae</taxon>
        <taxon>Eurotiales</taxon>
        <taxon>Aspergillaceae</taxon>
        <taxon>Aspergillus</taxon>
        <taxon>Aspergillus subgen. Nidulantes</taxon>
    </lineage>
</organism>